<evidence type="ECO:0000313" key="3">
    <source>
        <dbReference type="Proteomes" id="UP001497522"/>
    </source>
</evidence>
<keyword evidence="3" id="KW-1185">Reference proteome</keyword>
<gene>
    <name evidence="2" type="ORF">CSSPJE1EN2_LOCUS426</name>
</gene>
<proteinExistence type="predicted"/>
<name>A0ABP1A4X8_9BRYO</name>
<organism evidence="2 3">
    <name type="scientific">Sphagnum jensenii</name>
    <dbReference type="NCBI Taxonomy" id="128206"/>
    <lineage>
        <taxon>Eukaryota</taxon>
        <taxon>Viridiplantae</taxon>
        <taxon>Streptophyta</taxon>
        <taxon>Embryophyta</taxon>
        <taxon>Bryophyta</taxon>
        <taxon>Sphagnophytina</taxon>
        <taxon>Sphagnopsida</taxon>
        <taxon>Sphagnales</taxon>
        <taxon>Sphagnaceae</taxon>
        <taxon>Sphagnum</taxon>
    </lineage>
</organism>
<feature type="compositionally biased region" description="Low complexity" evidence="1">
    <location>
        <begin position="71"/>
        <end position="82"/>
    </location>
</feature>
<evidence type="ECO:0000256" key="1">
    <source>
        <dbReference type="SAM" id="MobiDB-lite"/>
    </source>
</evidence>
<sequence>MRLHEQQVVTGVSFEFSFYTDASQRRRDTDSCWKPLKHEESLNDCRHGSAQNATMAAKISTADPRTEAQSATTATTTTIHTHAYSKQRDQRERRQSGEAEGHGQQKSRKTSCT</sequence>
<accession>A0ABP1A4X8</accession>
<feature type="compositionally biased region" description="Basic and acidic residues" evidence="1">
    <location>
        <begin position="86"/>
        <end position="103"/>
    </location>
</feature>
<protein>
    <submittedName>
        <fullName evidence="2">Uncharacterized protein</fullName>
    </submittedName>
</protein>
<feature type="region of interest" description="Disordered" evidence="1">
    <location>
        <begin position="59"/>
        <end position="113"/>
    </location>
</feature>
<evidence type="ECO:0000313" key="2">
    <source>
        <dbReference type="EMBL" id="CAK9857431.1"/>
    </source>
</evidence>
<dbReference type="Proteomes" id="UP001497522">
    <property type="component" value="Chromosome 1"/>
</dbReference>
<reference evidence="2 3" key="1">
    <citation type="submission" date="2024-03" db="EMBL/GenBank/DDBJ databases">
        <authorList>
            <consortium name="ELIXIR-Norway"/>
            <consortium name="Elixir Norway"/>
        </authorList>
    </citation>
    <scope>NUCLEOTIDE SEQUENCE [LARGE SCALE GENOMIC DNA]</scope>
</reference>
<dbReference type="EMBL" id="OZ023702">
    <property type="protein sequence ID" value="CAK9857431.1"/>
    <property type="molecule type" value="Genomic_DNA"/>
</dbReference>